<dbReference type="Gene3D" id="3.30.40.10">
    <property type="entry name" value="Zinc/RING finger domain, C3HC4 (zinc finger)"/>
    <property type="match status" value="1"/>
</dbReference>
<dbReference type="EMBL" id="JADCUA010000003">
    <property type="protein sequence ID" value="KAH9841562.1"/>
    <property type="molecule type" value="Genomic_DNA"/>
</dbReference>
<keyword evidence="10" id="KW-1185">Reference proteome</keyword>
<feature type="region of interest" description="Disordered" evidence="5">
    <location>
        <begin position="206"/>
        <end position="230"/>
    </location>
</feature>
<gene>
    <name evidence="7" type="ORF">C8Q71DRAFT_737658</name>
    <name evidence="8" type="ORF">EVJ58_g5117</name>
</gene>
<evidence type="ECO:0000256" key="2">
    <source>
        <dbReference type="ARBA" id="ARBA00022771"/>
    </source>
</evidence>
<evidence type="ECO:0000256" key="1">
    <source>
        <dbReference type="ARBA" id="ARBA00022723"/>
    </source>
</evidence>
<evidence type="ECO:0000256" key="5">
    <source>
        <dbReference type="SAM" id="MobiDB-lite"/>
    </source>
</evidence>
<sequence length="230" mass="25642">MAQPTLRRRRSMTDFLRLQILRDADRAGLPSFVMEGILTHLESNAAYRKKLKKFTKGLPKLTKQNLASLDEADSQCPICLTSFSAILEEEEMALALDSPAHPVEQLGVTRFVDTCGHIFCRKDTLGWVNQGRTTCPTCRRPFIDPPEEVPSGGPTEAVLQPGVGPDGLPSVSRNQNFANIASLIMGIVDTIPQAEMEALHARVEAQETLRRDEERNRDANDREEFSSMYS</sequence>
<dbReference type="InterPro" id="IPR013083">
    <property type="entry name" value="Znf_RING/FYVE/PHD"/>
</dbReference>
<dbReference type="InterPro" id="IPR018957">
    <property type="entry name" value="Znf_C3HC4_RING-type"/>
</dbReference>
<dbReference type="EMBL" id="SEKV01000251">
    <property type="protein sequence ID" value="TFY60493.1"/>
    <property type="molecule type" value="Genomic_DNA"/>
</dbReference>
<evidence type="ECO:0000313" key="8">
    <source>
        <dbReference type="EMBL" id="TFY60493.1"/>
    </source>
</evidence>
<reference evidence="7 10" key="2">
    <citation type="journal article" date="2021" name="Environ. Microbiol.">
        <title>Gene family expansions and transcriptome signatures uncover fungal adaptations to wood decay.</title>
        <authorList>
            <person name="Hage H."/>
            <person name="Miyauchi S."/>
            <person name="Viragh M."/>
            <person name="Drula E."/>
            <person name="Min B."/>
            <person name="Chaduli D."/>
            <person name="Navarro D."/>
            <person name="Favel A."/>
            <person name="Norest M."/>
            <person name="Lesage-Meessen L."/>
            <person name="Balint B."/>
            <person name="Merenyi Z."/>
            <person name="de Eugenio L."/>
            <person name="Morin E."/>
            <person name="Martinez A.T."/>
            <person name="Baldrian P."/>
            <person name="Stursova M."/>
            <person name="Martinez M.J."/>
            <person name="Novotny C."/>
            <person name="Magnuson J.K."/>
            <person name="Spatafora J.W."/>
            <person name="Maurice S."/>
            <person name="Pangilinan J."/>
            <person name="Andreopoulos W."/>
            <person name="LaButti K."/>
            <person name="Hundley H."/>
            <person name="Na H."/>
            <person name="Kuo A."/>
            <person name="Barry K."/>
            <person name="Lipzen A."/>
            <person name="Henrissat B."/>
            <person name="Riley R."/>
            <person name="Ahrendt S."/>
            <person name="Nagy L.G."/>
            <person name="Grigoriev I.V."/>
            <person name="Martin F."/>
            <person name="Rosso M.N."/>
        </authorList>
    </citation>
    <scope>NUCLEOTIDE SEQUENCE [LARGE SCALE GENOMIC DNA]</scope>
    <source>
        <strain evidence="7 10">CIRM-BRFM 1785</strain>
    </source>
</reference>
<dbReference type="GeneID" id="72003342"/>
<comment type="caution">
    <text evidence="8">The sequence shown here is derived from an EMBL/GenBank/DDBJ whole genome shotgun (WGS) entry which is preliminary data.</text>
</comment>
<keyword evidence="2 4" id="KW-0863">Zinc-finger</keyword>
<evidence type="ECO:0000256" key="3">
    <source>
        <dbReference type="ARBA" id="ARBA00022833"/>
    </source>
</evidence>
<evidence type="ECO:0000313" key="9">
    <source>
        <dbReference type="Proteomes" id="UP000298390"/>
    </source>
</evidence>
<dbReference type="RefSeq" id="XP_047782861.1">
    <property type="nucleotide sequence ID" value="XM_047922610.1"/>
</dbReference>
<keyword evidence="1" id="KW-0479">Metal-binding</keyword>
<dbReference type="GO" id="GO:0008270">
    <property type="term" value="F:zinc ion binding"/>
    <property type="evidence" value="ECO:0007669"/>
    <property type="project" value="UniProtKB-KW"/>
</dbReference>
<dbReference type="SUPFAM" id="SSF57850">
    <property type="entry name" value="RING/U-box"/>
    <property type="match status" value="1"/>
</dbReference>
<organism evidence="8 9">
    <name type="scientific">Rhodofomes roseus</name>
    <dbReference type="NCBI Taxonomy" id="34475"/>
    <lineage>
        <taxon>Eukaryota</taxon>
        <taxon>Fungi</taxon>
        <taxon>Dikarya</taxon>
        <taxon>Basidiomycota</taxon>
        <taxon>Agaricomycotina</taxon>
        <taxon>Agaricomycetes</taxon>
        <taxon>Polyporales</taxon>
        <taxon>Rhodofomes</taxon>
    </lineage>
</organism>
<evidence type="ECO:0000259" key="6">
    <source>
        <dbReference type="PROSITE" id="PS50089"/>
    </source>
</evidence>
<accession>A0A4Y9YFM3</accession>
<dbReference type="Pfam" id="PF00097">
    <property type="entry name" value="zf-C3HC4"/>
    <property type="match status" value="1"/>
</dbReference>
<dbReference type="InterPro" id="IPR001841">
    <property type="entry name" value="Znf_RING"/>
</dbReference>
<feature type="domain" description="RING-type" evidence="6">
    <location>
        <begin position="76"/>
        <end position="139"/>
    </location>
</feature>
<name>A0A4Y9YFM3_9APHY</name>
<evidence type="ECO:0000313" key="7">
    <source>
        <dbReference type="EMBL" id="KAH9841562.1"/>
    </source>
</evidence>
<dbReference type="OrthoDB" id="8062037at2759"/>
<dbReference type="AlphaFoldDB" id="A0A4Y9YFM3"/>
<dbReference type="PROSITE" id="PS50089">
    <property type="entry name" value="ZF_RING_2"/>
    <property type="match status" value="1"/>
</dbReference>
<reference evidence="8 9" key="1">
    <citation type="submission" date="2019-01" db="EMBL/GenBank/DDBJ databases">
        <title>Genome sequencing of the rare red list fungi Fomitopsis rosea.</title>
        <authorList>
            <person name="Buettner E."/>
            <person name="Kellner H."/>
        </authorList>
    </citation>
    <scope>NUCLEOTIDE SEQUENCE [LARGE SCALE GENOMIC DNA]</scope>
    <source>
        <strain evidence="8 9">DSM 105464</strain>
    </source>
</reference>
<evidence type="ECO:0000313" key="10">
    <source>
        <dbReference type="Proteomes" id="UP000814176"/>
    </source>
</evidence>
<protein>
    <recommendedName>
        <fullName evidence="6">RING-type domain-containing protein</fullName>
    </recommendedName>
</protein>
<keyword evidence="3" id="KW-0862">Zinc</keyword>
<dbReference type="STRING" id="34475.A0A4Y9YFM3"/>
<dbReference type="Proteomes" id="UP000298390">
    <property type="component" value="Unassembled WGS sequence"/>
</dbReference>
<evidence type="ECO:0000256" key="4">
    <source>
        <dbReference type="PROSITE-ProRule" id="PRU00175"/>
    </source>
</evidence>
<proteinExistence type="predicted"/>
<dbReference type="Proteomes" id="UP000814176">
    <property type="component" value="Unassembled WGS sequence"/>
</dbReference>